<dbReference type="GO" id="GO:0016491">
    <property type="term" value="F:oxidoreductase activity"/>
    <property type="evidence" value="ECO:0007669"/>
    <property type="project" value="InterPro"/>
</dbReference>
<name>A0A2U9PKV1_MYCSE</name>
<protein>
    <submittedName>
        <fullName evidence="2">EthD protein</fullName>
    </submittedName>
</protein>
<evidence type="ECO:0000313" key="2">
    <source>
        <dbReference type="EMBL" id="AWT52306.1"/>
    </source>
</evidence>
<dbReference type="Proteomes" id="UP000011200">
    <property type="component" value="Chromosome"/>
</dbReference>
<organism evidence="2 3">
    <name type="scientific">Mycolicibacterium smegmatis (strain MKD8)</name>
    <name type="common">Mycobacterium smegmatis</name>
    <dbReference type="NCBI Taxonomy" id="1214915"/>
    <lineage>
        <taxon>Bacteria</taxon>
        <taxon>Bacillati</taxon>
        <taxon>Actinomycetota</taxon>
        <taxon>Actinomycetes</taxon>
        <taxon>Mycobacteriales</taxon>
        <taxon>Mycobacteriaceae</taxon>
        <taxon>Mycolicibacterium</taxon>
    </lineage>
</organism>
<reference evidence="3" key="2">
    <citation type="submission" date="2018-03" db="EMBL/GenBank/DDBJ databases">
        <authorList>
            <person name="Derbyshire K."/>
            <person name="Gray T.A."/>
            <person name="Champion M."/>
        </authorList>
    </citation>
    <scope>NUCLEOTIDE SEQUENCE [LARGE SCALE GENOMIC DNA]</scope>
    <source>
        <strain evidence="3">MKD8</strain>
    </source>
</reference>
<sequence length="100" mass="10546">MVKLVVLYGHPTDPASFDDYFASVHMPLAETIPGVVDITYGHVASVDDTAASYYLAAEVTFDSLDDLRAGMSSPQGQATAADVAEFATGGATNFIQTGRR</sequence>
<dbReference type="PANTHER" id="PTHR40260:SF2">
    <property type="entry name" value="BLR8190 PROTEIN"/>
    <property type="match status" value="1"/>
</dbReference>
<feature type="domain" description="EthD" evidence="1">
    <location>
        <begin position="11"/>
        <end position="88"/>
    </location>
</feature>
<dbReference type="RefSeq" id="WP_003892690.1">
    <property type="nucleotide sequence ID" value="NZ_CP027541.1"/>
</dbReference>
<dbReference type="InterPro" id="IPR011008">
    <property type="entry name" value="Dimeric_a/b-barrel"/>
</dbReference>
<dbReference type="EMBL" id="CP027541">
    <property type="protein sequence ID" value="AWT52306.1"/>
    <property type="molecule type" value="Genomic_DNA"/>
</dbReference>
<dbReference type="AlphaFoldDB" id="A0A2U9PKV1"/>
<dbReference type="Gene3D" id="3.30.70.100">
    <property type="match status" value="1"/>
</dbReference>
<reference evidence="2 3" key="1">
    <citation type="journal article" date="2013" name="Genome Announc.">
        <title>Draft genome sequence of MKD8, a conjugal recipient Mycobacterium smegmatis strain.</title>
        <authorList>
            <person name="Gray T.A."/>
            <person name="Palumbo M.J."/>
            <person name="Derbyshire K.M."/>
        </authorList>
    </citation>
    <scope>NUCLEOTIDE SEQUENCE [LARGE SCALE GENOMIC DNA]</scope>
    <source>
        <strain evidence="2 3">MKD8</strain>
    </source>
</reference>
<evidence type="ECO:0000259" key="1">
    <source>
        <dbReference type="Pfam" id="PF07110"/>
    </source>
</evidence>
<proteinExistence type="predicted"/>
<dbReference type="SUPFAM" id="SSF54909">
    <property type="entry name" value="Dimeric alpha+beta barrel"/>
    <property type="match status" value="1"/>
</dbReference>
<gene>
    <name evidence="2" type="ORF">D806_013180</name>
</gene>
<dbReference type="Pfam" id="PF07110">
    <property type="entry name" value="EthD"/>
    <property type="match status" value="1"/>
</dbReference>
<dbReference type="PANTHER" id="PTHR40260">
    <property type="entry name" value="BLR8190 PROTEIN"/>
    <property type="match status" value="1"/>
</dbReference>
<accession>A0A2U9PKV1</accession>
<dbReference type="InterPro" id="IPR009799">
    <property type="entry name" value="EthD_dom"/>
</dbReference>
<dbReference type="NCBIfam" id="TIGR02118">
    <property type="entry name" value="EthD family reductase"/>
    <property type="match status" value="1"/>
</dbReference>
<evidence type="ECO:0000313" key="3">
    <source>
        <dbReference type="Proteomes" id="UP000011200"/>
    </source>
</evidence>